<dbReference type="Gene3D" id="3.30.530.20">
    <property type="match status" value="1"/>
</dbReference>
<organism evidence="1 2">
    <name type="scientific">Sediminibacterium roseum</name>
    <dbReference type="NCBI Taxonomy" id="1978412"/>
    <lineage>
        <taxon>Bacteria</taxon>
        <taxon>Pseudomonadati</taxon>
        <taxon>Bacteroidota</taxon>
        <taxon>Chitinophagia</taxon>
        <taxon>Chitinophagales</taxon>
        <taxon>Chitinophagaceae</taxon>
        <taxon>Sediminibacterium</taxon>
    </lineage>
</organism>
<dbReference type="SUPFAM" id="SSF55961">
    <property type="entry name" value="Bet v1-like"/>
    <property type="match status" value="1"/>
</dbReference>
<accession>A0ABW9ZTC6</accession>
<dbReference type="InterPro" id="IPR023393">
    <property type="entry name" value="START-like_dom_sf"/>
</dbReference>
<evidence type="ECO:0000313" key="2">
    <source>
        <dbReference type="Proteomes" id="UP000753802"/>
    </source>
</evidence>
<dbReference type="Proteomes" id="UP000753802">
    <property type="component" value="Unassembled WGS sequence"/>
</dbReference>
<sequence>MSAHYAFVTRWQIRAPLPQVWDAIYHSLEWPGWWKGVVAVRSIEEGDEDGIGGVREYTWRSVLPYQLRFSMRLTQNEKYKHLKGEAYGELEGEGEWFFEEKNGITYVQYNWTVFTNKKWMNWLSFILRPAFSYNHDVVMRWGAKGLAKKLDAELISW</sequence>
<protein>
    <submittedName>
        <fullName evidence="1">Polyketide cyclase</fullName>
    </submittedName>
</protein>
<reference evidence="1 2" key="1">
    <citation type="submission" date="2020-01" db="EMBL/GenBank/DDBJ databases">
        <title>Genome analysis.</title>
        <authorList>
            <person name="Wu S."/>
            <person name="Wang G."/>
        </authorList>
    </citation>
    <scope>NUCLEOTIDE SEQUENCE [LARGE SCALE GENOMIC DNA]</scope>
    <source>
        <strain evidence="1 2">SYL130</strain>
    </source>
</reference>
<name>A0ABW9ZTC6_9BACT</name>
<dbReference type="EMBL" id="JAACJS010000012">
    <property type="protein sequence ID" value="NCI50381.1"/>
    <property type="molecule type" value="Genomic_DNA"/>
</dbReference>
<proteinExistence type="predicted"/>
<keyword evidence="2" id="KW-1185">Reference proteome</keyword>
<dbReference type="CDD" id="cd07824">
    <property type="entry name" value="SRPBCC_6"/>
    <property type="match status" value="1"/>
</dbReference>
<dbReference type="RefSeq" id="WP_161818680.1">
    <property type="nucleotide sequence ID" value="NZ_JAACJS010000012.1"/>
</dbReference>
<gene>
    <name evidence="1" type="ORF">GWC95_10640</name>
</gene>
<evidence type="ECO:0000313" key="1">
    <source>
        <dbReference type="EMBL" id="NCI50381.1"/>
    </source>
</evidence>
<comment type="caution">
    <text evidence="1">The sequence shown here is derived from an EMBL/GenBank/DDBJ whole genome shotgun (WGS) entry which is preliminary data.</text>
</comment>